<sequence>MDQPTNTQTPHQHEPISFGIDQILNSSDQETPSQPAPRGSDGGGTNYLGSPVSSRSSAPYPSLPGAFAGIGAPFEDSGSYSVNLSLAPSGVIRVPAHRPIPGAVPPPISSAIPAMPAVPSLGSLNFPWMESSRRFVKDRFTGKRRRRRPGWRALSHRDGRPVRLGLLRRVCARDWLGFIAFFLQRRKERTVFKKAKQYRRAMMLRPVSGTFPSPATPAGADTRGGMSRPFAPPPRPAPEHMGPVRAGGRGPSPAPKHPAPPPAQPKTLAGGAEVSAAALTPFTVTRRIGHPYQNRTPPKRKKPRTSFSRVQICELEKRFHRQKYLASAERAALAKSLKMTDAQVKTWFQNRRTKWR</sequence>
<feature type="compositionally biased region" description="Polar residues" evidence="8">
    <location>
        <begin position="23"/>
        <end position="33"/>
    </location>
</feature>
<dbReference type="InterPro" id="IPR020479">
    <property type="entry name" value="HD_metazoa"/>
</dbReference>
<feature type="compositionally biased region" description="Pro residues" evidence="8">
    <location>
        <begin position="252"/>
        <end position="264"/>
    </location>
</feature>
<evidence type="ECO:0000256" key="6">
    <source>
        <dbReference type="PROSITE-ProRule" id="PRU00108"/>
    </source>
</evidence>
<evidence type="ECO:0000313" key="11">
    <source>
        <dbReference type="Proteomes" id="UP001474421"/>
    </source>
</evidence>
<reference evidence="10 11" key="1">
    <citation type="journal article" date="2024" name="Proc. Natl. Acad. Sci. U.S.A.">
        <title>The genetic regulatory architecture and epigenomic basis for age-related changes in rattlesnake venom.</title>
        <authorList>
            <person name="Hogan M.P."/>
            <person name="Holding M.L."/>
            <person name="Nystrom G.S."/>
            <person name="Colston T.J."/>
            <person name="Bartlett D.A."/>
            <person name="Mason A.J."/>
            <person name="Ellsworth S.A."/>
            <person name="Rautsaw R.M."/>
            <person name="Lawrence K.C."/>
            <person name="Strickland J.L."/>
            <person name="He B."/>
            <person name="Fraser P."/>
            <person name="Margres M.J."/>
            <person name="Gilbert D.M."/>
            <person name="Gibbs H.L."/>
            <person name="Parkinson C.L."/>
            <person name="Rokyta D.R."/>
        </authorList>
    </citation>
    <scope>NUCLEOTIDE SEQUENCE [LARGE SCALE GENOMIC DNA]</scope>
    <source>
        <strain evidence="10">DRR0105</strain>
    </source>
</reference>
<dbReference type="AlphaFoldDB" id="A0AAW1C9Z4"/>
<evidence type="ECO:0000256" key="1">
    <source>
        <dbReference type="ARBA" id="ARBA00004123"/>
    </source>
</evidence>
<keyword evidence="4 6" id="KW-0371">Homeobox</keyword>
<evidence type="ECO:0000256" key="5">
    <source>
        <dbReference type="ARBA" id="ARBA00023242"/>
    </source>
</evidence>
<dbReference type="InterPro" id="IPR042247">
    <property type="entry name" value="TLX1/2/3"/>
</dbReference>
<dbReference type="GO" id="GO:0000978">
    <property type="term" value="F:RNA polymerase II cis-regulatory region sequence-specific DNA binding"/>
    <property type="evidence" value="ECO:0007669"/>
    <property type="project" value="TreeGrafter"/>
</dbReference>
<dbReference type="PANTHER" id="PTHR45921">
    <property type="entry name" value="IP01054P"/>
    <property type="match status" value="1"/>
</dbReference>
<feature type="region of interest" description="Disordered" evidence="8">
    <location>
        <begin position="1"/>
        <end position="55"/>
    </location>
</feature>
<evidence type="ECO:0000256" key="2">
    <source>
        <dbReference type="ARBA" id="ARBA00022473"/>
    </source>
</evidence>
<dbReference type="InterPro" id="IPR001356">
    <property type="entry name" value="HD"/>
</dbReference>
<gene>
    <name evidence="10" type="ORF">NXF25_002329</name>
</gene>
<dbReference type="PROSITE" id="PS50071">
    <property type="entry name" value="HOMEOBOX_2"/>
    <property type="match status" value="1"/>
</dbReference>
<dbReference type="GO" id="GO:0000981">
    <property type="term" value="F:DNA-binding transcription factor activity, RNA polymerase II-specific"/>
    <property type="evidence" value="ECO:0007669"/>
    <property type="project" value="InterPro"/>
</dbReference>
<keyword evidence="11" id="KW-1185">Reference proteome</keyword>
<dbReference type="SMART" id="SM00389">
    <property type="entry name" value="HOX"/>
    <property type="match status" value="1"/>
</dbReference>
<feature type="region of interest" description="Disordered" evidence="8">
    <location>
        <begin position="208"/>
        <end position="307"/>
    </location>
</feature>
<dbReference type="PRINTS" id="PR00024">
    <property type="entry name" value="HOMEOBOX"/>
</dbReference>
<dbReference type="Pfam" id="PF00046">
    <property type="entry name" value="Homeodomain"/>
    <property type="match status" value="1"/>
</dbReference>
<keyword evidence="3 6" id="KW-0238">DNA-binding</keyword>
<dbReference type="EMBL" id="JAOTOJ010000001">
    <property type="protein sequence ID" value="KAK9411154.1"/>
    <property type="molecule type" value="Genomic_DNA"/>
</dbReference>
<evidence type="ECO:0000256" key="3">
    <source>
        <dbReference type="ARBA" id="ARBA00023125"/>
    </source>
</evidence>
<dbReference type="GO" id="GO:0005634">
    <property type="term" value="C:nucleus"/>
    <property type="evidence" value="ECO:0007669"/>
    <property type="project" value="UniProtKB-SubCell"/>
</dbReference>
<keyword evidence="2" id="KW-0217">Developmental protein</keyword>
<dbReference type="Proteomes" id="UP001474421">
    <property type="component" value="Unassembled WGS sequence"/>
</dbReference>
<evidence type="ECO:0000259" key="9">
    <source>
        <dbReference type="PROSITE" id="PS50071"/>
    </source>
</evidence>
<dbReference type="PROSITE" id="PS00027">
    <property type="entry name" value="HOMEOBOX_1"/>
    <property type="match status" value="1"/>
</dbReference>
<dbReference type="FunFam" id="1.10.10.60:FF:000040">
    <property type="entry name" value="T-cell leukemia homeobox protein 3"/>
    <property type="match status" value="1"/>
</dbReference>
<name>A0AAW1C9Z4_CROAD</name>
<comment type="caution">
    <text evidence="10">The sequence shown here is derived from an EMBL/GenBank/DDBJ whole genome shotgun (WGS) entry which is preliminary data.</text>
</comment>
<dbReference type="PANTHER" id="PTHR45921:SF6">
    <property type="entry name" value="C15"/>
    <property type="match status" value="1"/>
</dbReference>
<evidence type="ECO:0000256" key="7">
    <source>
        <dbReference type="RuleBase" id="RU000682"/>
    </source>
</evidence>
<feature type="domain" description="Homeobox" evidence="9">
    <location>
        <begin position="298"/>
        <end position="356"/>
    </location>
</feature>
<dbReference type="Gene3D" id="1.10.10.60">
    <property type="entry name" value="Homeodomain-like"/>
    <property type="match status" value="1"/>
</dbReference>
<keyword evidence="5 6" id="KW-0539">Nucleus</keyword>
<evidence type="ECO:0000256" key="4">
    <source>
        <dbReference type="ARBA" id="ARBA00023155"/>
    </source>
</evidence>
<dbReference type="InterPro" id="IPR017970">
    <property type="entry name" value="Homeobox_CS"/>
</dbReference>
<dbReference type="GO" id="GO:0048513">
    <property type="term" value="P:animal organ development"/>
    <property type="evidence" value="ECO:0007669"/>
    <property type="project" value="TreeGrafter"/>
</dbReference>
<organism evidence="10 11">
    <name type="scientific">Crotalus adamanteus</name>
    <name type="common">Eastern diamondback rattlesnake</name>
    <dbReference type="NCBI Taxonomy" id="8729"/>
    <lineage>
        <taxon>Eukaryota</taxon>
        <taxon>Metazoa</taxon>
        <taxon>Chordata</taxon>
        <taxon>Craniata</taxon>
        <taxon>Vertebrata</taxon>
        <taxon>Euteleostomi</taxon>
        <taxon>Lepidosauria</taxon>
        <taxon>Squamata</taxon>
        <taxon>Bifurcata</taxon>
        <taxon>Unidentata</taxon>
        <taxon>Episquamata</taxon>
        <taxon>Toxicofera</taxon>
        <taxon>Serpentes</taxon>
        <taxon>Colubroidea</taxon>
        <taxon>Viperidae</taxon>
        <taxon>Crotalinae</taxon>
        <taxon>Crotalus</taxon>
    </lineage>
</organism>
<protein>
    <submittedName>
        <fullName evidence="10">T-cell leukemia homeobox protein 3</fullName>
    </submittedName>
</protein>
<dbReference type="CDD" id="cd00086">
    <property type="entry name" value="homeodomain"/>
    <property type="match status" value="1"/>
</dbReference>
<dbReference type="SUPFAM" id="SSF46689">
    <property type="entry name" value="Homeodomain-like"/>
    <property type="match status" value="1"/>
</dbReference>
<proteinExistence type="predicted"/>
<feature type="compositionally biased region" description="Polar residues" evidence="8">
    <location>
        <begin position="1"/>
        <end position="10"/>
    </location>
</feature>
<evidence type="ECO:0000256" key="8">
    <source>
        <dbReference type="SAM" id="MobiDB-lite"/>
    </source>
</evidence>
<evidence type="ECO:0000313" key="10">
    <source>
        <dbReference type="EMBL" id="KAK9411154.1"/>
    </source>
</evidence>
<dbReference type="InterPro" id="IPR009057">
    <property type="entry name" value="Homeodomain-like_sf"/>
</dbReference>
<accession>A0AAW1C9Z4</accession>
<comment type="subcellular location">
    <subcellularLocation>
        <location evidence="1 6 7">Nucleus</location>
    </subcellularLocation>
</comment>